<dbReference type="RefSeq" id="XP_013310504.1">
    <property type="nucleotide sequence ID" value="XM_013455050.1"/>
</dbReference>
<evidence type="ECO:0000256" key="1">
    <source>
        <dbReference type="SAM" id="MobiDB-lite"/>
    </source>
</evidence>
<dbReference type="EMBL" id="KN847323">
    <property type="protein sequence ID" value="KIW49920.1"/>
    <property type="molecule type" value="Genomic_DNA"/>
</dbReference>
<sequence length="252" mass="26591">MRMATDAKRQNAGAKVPVALPKGEPAQPAASSVPLDISLQQAIGSRIRVITTGPNQASVEGVVYTADPLTSLLVLNTSPAPPTNVNSASLVAPSGAYRLIPISQISSFQLLSLPPQPTETTNPVLNAIDINAVQARLARNISSQQAAQARLGPKGTTPTDQALFDALSRTHPARWVGNNMLISDTYLIEKPYTAANVRLVEGRHGDLDRMRKVVDMERSKVTLKLSKNLIDGKMAADNASGKGMAAGIKKGG</sequence>
<dbReference type="GeneID" id="25333461"/>
<keyword evidence="4" id="KW-1185">Reference proteome</keyword>
<dbReference type="SMART" id="SM00995">
    <property type="entry name" value="AD"/>
    <property type="match status" value="1"/>
</dbReference>
<dbReference type="InterPro" id="IPR039683">
    <property type="entry name" value="Lsm12-like"/>
</dbReference>
<reference evidence="3 4" key="1">
    <citation type="submission" date="2015-01" db="EMBL/GenBank/DDBJ databases">
        <title>The Genome Sequence of Exophiala xenobiotica CBS118157.</title>
        <authorList>
            <consortium name="The Broad Institute Genomics Platform"/>
            <person name="Cuomo C."/>
            <person name="de Hoog S."/>
            <person name="Gorbushina A."/>
            <person name="Stielow B."/>
            <person name="Teixiera M."/>
            <person name="Abouelleil A."/>
            <person name="Chapman S.B."/>
            <person name="Priest M."/>
            <person name="Young S.K."/>
            <person name="Wortman J."/>
            <person name="Nusbaum C."/>
            <person name="Birren B."/>
        </authorList>
    </citation>
    <scope>NUCLEOTIDE SEQUENCE [LARGE SCALE GENOMIC DNA]</scope>
    <source>
        <strain evidence="3 4">CBS 118157</strain>
    </source>
</reference>
<dbReference type="PANTHER" id="PTHR13542">
    <property type="entry name" value="LSM12 HOMOLOG"/>
    <property type="match status" value="1"/>
</dbReference>
<dbReference type="HOGENOM" id="CLU_073383_1_0_1"/>
<dbReference type="InterPro" id="IPR047574">
    <property type="entry name" value="AD"/>
</dbReference>
<dbReference type="InterPro" id="IPR019181">
    <property type="entry name" value="LSM12_ABD"/>
</dbReference>
<proteinExistence type="predicted"/>
<dbReference type="Proteomes" id="UP000054342">
    <property type="component" value="Unassembled WGS sequence"/>
</dbReference>
<dbReference type="PROSITE" id="PS52001">
    <property type="entry name" value="AD"/>
    <property type="match status" value="1"/>
</dbReference>
<accession>A0A0D2E5A9</accession>
<evidence type="ECO:0000259" key="2">
    <source>
        <dbReference type="PROSITE" id="PS52001"/>
    </source>
</evidence>
<feature type="domain" description="AD" evidence="2">
    <location>
        <begin position="126"/>
        <end position="222"/>
    </location>
</feature>
<feature type="region of interest" description="Disordered" evidence="1">
    <location>
        <begin position="1"/>
        <end position="32"/>
    </location>
</feature>
<organism evidence="3 4">
    <name type="scientific">Exophiala xenobiotica</name>
    <dbReference type="NCBI Taxonomy" id="348802"/>
    <lineage>
        <taxon>Eukaryota</taxon>
        <taxon>Fungi</taxon>
        <taxon>Dikarya</taxon>
        <taxon>Ascomycota</taxon>
        <taxon>Pezizomycotina</taxon>
        <taxon>Eurotiomycetes</taxon>
        <taxon>Chaetothyriomycetidae</taxon>
        <taxon>Chaetothyriales</taxon>
        <taxon>Herpotrichiellaceae</taxon>
        <taxon>Exophiala</taxon>
    </lineage>
</organism>
<dbReference type="AlphaFoldDB" id="A0A0D2E5A9"/>
<dbReference type="Pfam" id="PF09793">
    <property type="entry name" value="AD"/>
    <property type="match status" value="1"/>
</dbReference>
<evidence type="ECO:0000313" key="3">
    <source>
        <dbReference type="EMBL" id="KIW49920.1"/>
    </source>
</evidence>
<evidence type="ECO:0000313" key="4">
    <source>
        <dbReference type="Proteomes" id="UP000054342"/>
    </source>
</evidence>
<dbReference type="OrthoDB" id="1057137at2759"/>
<gene>
    <name evidence="3" type="ORF">PV05_11553</name>
</gene>
<name>A0A0D2E5A9_9EURO</name>
<protein>
    <recommendedName>
        <fullName evidence="2">AD domain-containing protein</fullName>
    </recommendedName>
</protein>
<dbReference type="STRING" id="348802.A0A0D2E5A9"/>